<reference evidence="1 2" key="1">
    <citation type="submission" date="2015-03" db="EMBL/GenBank/DDBJ databases">
        <title>Complete genome sequence of Citrobacter amalonaticus Y19.</title>
        <authorList>
            <person name="Park S."/>
        </authorList>
    </citation>
    <scope>NUCLEOTIDE SEQUENCE [LARGE SCALE GENOMIC DNA]</scope>
    <source>
        <strain evidence="1 2">Y19</strain>
        <plasmid evidence="2">Plasmid</plasmid>
    </source>
</reference>
<sequence length="138" mass="15889">MFIASEVAYVCELLHKYDALPLECDGHSMVVSSLLDRFCIPHQRIVGEVTLAGSGQIIRPHLWIKYDEYIIDYRLRMWARQTADNVCLVPHGIFIEDKCHATYTVHSIARKTVIPDKVIDLMTDGIWSKILHDITHKN</sequence>
<dbReference type="EMBL" id="CP011133">
    <property type="protein sequence ID" value="AKE62159.1"/>
    <property type="molecule type" value="Genomic_DNA"/>
</dbReference>
<evidence type="ECO:0000313" key="1">
    <source>
        <dbReference type="EMBL" id="AKE62159.1"/>
    </source>
</evidence>
<evidence type="ECO:0000313" key="2">
    <source>
        <dbReference type="Proteomes" id="UP000034085"/>
    </source>
</evidence>
<dbReference type="HOGENOM" id="CLU_117125_0_0_6"/>
<protein>
    <submittedName>
        <fullName evidence="1">Uncharacterized protein</fullName>
    </submittedName>
</protein>
<dbReference type="PATRIC" id="fig|1261127.3.peg.5541"/>
<name>A0A0F6U0B5_CITAM</name>
<gene>
    <name evidence="1" type="ORF">F384_26720</name>
</gene>
<dbReference type="OrthoDB" id="489896at2"/>
<proteinExistence type="predicted"/>
<dbReference type="Proteomes" id="UP000034085">
    <property type="component" value="Plasmid"/>
</dbReference>
<accession>A0A0F6U0B5</accession>
<geneLocation type="plasmid" evidence="1">
    <name>unnamed</name>
</geneLocation>
<organism evidence="1 2">
    <name type="scientific">Citrobacter amalonaticus Y19</name>
    <dbReference type="NCBI Taxonomy" id="1261127"/>
    <lineage>
        <taxon>Bacteria</taxon>
        <taxon>Pseudomonadati</taxon>
        <taxon>Pseudomonadota</taxon>
        <taxon>Gammaproteobacteria</taxon>
        <taxon>Enterobacterales</taxon>
        <taxon>Enterobacteriaceae</taxon>
        <taxon>Citrobacter</taxon>
    </lineage>
</organism>
<keyword evidence="1" id="KW-0614">Plasmid</keyword>
<dbReference type="RefSeq" id="WP_046499020.1">
    <property type="nucleotide sequence ID" value="NZ_CP011133.1"/>
</dbReference>
<dbReference type="AlphaFoldDB" id="A0A0F6U0B5"/>
<dbReference type="KEGG" id="cama:F384_26720"/>